<dbReference type="EMBL" id="AGRW01000024">
    <property type="protein sequence ID" value="EIC03071.1"/>
    <property type="molecule type" value="Genomic_DNA"/>
</dbReference>
<evidence type="ECO:0000256" key="1">
    <source>
        <dbReference type="ARBA" id="ARBA00022730"/>
    </source>
</evidence>
<dbReference type="GO" id="GO:0008097">
    <property type="term" value="F:5S rRNA binding"/>
    <property type="evidence" value="ECO:0007669"/>
    <property type="project" value="InterPro"/>
</dbReference>
<proteinExistence type="inferred from homology"/>
<feature type="domain" description="Large ribosomal subunit protein bL25 beta" evidence="7">
    <location>
        <begin position="106"/>
        <end position="183"/>
    </location>
</feature>
<dbReference type="HAMAP" id="MF_01334">
    <property type="entry name" value="Ribosomal_bL25_CTC"/>
    <property type="match status" value="1"/>
</dbReference>
<dbReference type="eggNOG" id="COG1825">
    <property type="taxonomic scope" value="Bacteria"/>
</dbReference>
<evidence type="ECO:0000313" key="9">
    <source>
        <dbReference type="Proteomes" id="UP000003571"/>
    </source>
</evidence>
<reference evidence="8 9" key="1">
    <citation type="submission" date="2011-09" db="EMBL/GenBank/DDBJ databases">
        <title>The draft genome of Treponema saccharophilum DSM 2985.</title>
        <authorList>
            <consortium name="US DOE Joint Genome Institute (JGI-PGF)"/>
            <person name="Lucas S."/>
            <person name="Copeland A."/>
            <person name="Lapidus A."/>
            <person name="Glavina del Rio T."/>
            <person name="Dalin E."/>
            <person name="Tice H."/>
            <person name="Bruce D."/>
            <person name="Goodwin L."/>
            <person name="Pitluck S."/>
            <person name="Peters L."/>
            <person name="Kyrpides N."/>
            <person name="Mavromatis K."/>
            <person name="Ivanova N."/>
            <person name="Markowitz V."/>
            <person name="Cheng J.-F."/>
            <person name="Hugenholtz P."/>
            <person name="Woyke T."/>
            <person name="Wu D."/>
            <person name="Gronow S."/>
            <person name="Wellnitz S."/>
            <person name="Brambilla E."/>
            <person name="Klenk H.-P."/>
            <person name="Eisen J.A."/>
        </authorList>
    </citation>
    <scope>NUCLEOTIDE SEQUENCE [LARGE SCALE GENOMIC DNA]</scope>
    <source>
        <strain evidence="8 9">DSM 2985</strain>
    </source>
</reference>
<evidence type="ECO:0000256" key="3">
    <source>
        <dbReference type="ARBA" id="ARBA00022980"/>
    </source>
</evidence>
<dbReference type="InterPro" id="IPR029751">
    <property type="entry name" value="Ribosomal_L25_dom"/>
</dbReference>
<protein>
    <recommendedName>
        <fullName evidence="5">Large ribosomal subunit protein bL25</fullName>
    </recommendedName>
    <alternativeName>
        <fullName evidence="5">General stress protein CTC</fullName>
    </alternativeName>
</protein>
<evidence type="ECO:0000259" key="6">
    <source>
        <dbReference type="Pfam" id="PF01386"/>
    </source>
</evidence>
<dbReference type="PANTHER" id="PTHR33284">
    <property type="entry name" value="RIBOSOMAL PROTEIN L25/GLN-TRNA SYNTHETASE, ANTI-CODON-BINDING DOMAIN-CONTAINING PROTEIN"/>
    <property type="match status" value="1"/>
</dbReference>
<name>H7EH72_9SPIR</name>
<accession>H7EH72</accession>
<feature type="domain" description="Large ribosomal subunit protein bL25 L25" evidence="6">
    <location>
        <begin position="6"/>
        <end position="92"/>
    </location>
</feature>
<dbReference type="OrthoDB" id="9790002at2"/>
<keyword evidence="3 5" id="KW-0689">Ribosomal protein</keyword>
<dbReference type="Gene3D" id="2.40.240.10">
    <property type="entry name" value="Ribosomal Protein L25, Chain P"/>
    <property type="match status" value="1"/>
</dbReference>
<dbReference type="STRING" id="907348.TresaDRAFT_2633"/>
<comment type="function">
    <text evidence="5">This is one of the proteins that binds to the 5S RNA in the ribosome where it forms part of the central protuberance.</text>
</comment>
<dbReference type="Proteomes" id="UP000003571">
    <property type="component" value="Unassembled WGS sequence"/>
</dbReference>
<gene>
    <name evidence="5" type="primary">rplY</name>
    <name evidence="5" type="synonym">ctc</name>
    <name evidence="8" type="ORF">TresaDRAFT_2633</name>
</gene>
<dbReference type="AlphaFoldDB" id="H7EH72"/>
<dbReference type="PANTHER" id="PTHR33284:SF1">
    <property type="entry name" value="RIBOSOMAL PROTEIN L25_GLN-TRNA SYNTHETASE, ANTI-CODON-BINDING DOMAIN-CONTAINING PROTEIN"/>
    <property type="match status" value="1"/>
</dbReference>
<dbReference type="RefSeq" id="WP_002701888.1">
    <property type="nucleotide sequence ID" value="NZ_AGRW01000024.1"/>
</dbReference>
<keyword evidence="4 5" id="KW-0687">Ribonucleoprotein</keyword>
<dbReference type="InterPro" id="IPR001021">
    <property type="entry name" value="Ribosomal_bL25_long"/>
</dbReference>
<dbReference type="PATRIC" id="fig|907348.3.peg.129"/>
<sequence>MAQFTIAAKVRNETGKKAAKAIRAAGNIPAVVYDEAGKATSITVNSVEFNKVWRNITKTTLVTLDVDGKSCDAFISDVEYDIMTDTVLHADFFAVSNTKKVVRSYKLQYTGTAAGVLKGGFMVRHIPEVRVCALPKDLPVRIVVDVSKINIGDVFSVKDLNLGDAVTVLTPADAEIITVAPPRAK</sequence>
<dbReference type="CDD" id="cd00495">
    <property type="entry name" value="Ribosomal_L25_TL5_CTC"/>
    <property type="match status" value="1"/>
</dbReference>
<comment type="caution">
    <text evidence="8">The sequence shown here is derived from an EMBL/GenBank/DDBJ whole genome shotgun (WGS) entry which is preliminary data.</text>
</comment>
<dbReference type="InterPro" id="IPR037121">
    <property type="entry name" value="Ribosomal_bL25_C"/>
</dbReference>
<dbReference type="InterPro" id="IPR020056">
    <property type="entry name" value="Rbsml_bL25/Gln-tRNA_synth_N"/>
</dbReference>
<dbReference type="Gene3D" id="2.170.120.20">
    <property type="entry name" value="Ribosomal protein L25, beta domain"/>
    <property type="match status" value="1"/>
</dbReference>
<comment type="similarity">
    <text evidence="5">Belongs to the bacterial ribosomal protein bL25 family. CTC subfamily.</text>
</comment>
<organism evidence="8 9">
    <name type="scientific">Treponema saccharophilum DSM 2985</name>
    <dbReference type="NCBI Taxonomy" id="907348"/>
    <lineage>
        <taxon>Bacteria</taxon>
        <taxon>Pseudomonadati</taxon>
        <taxon>Spirochaetota</taxon>
        <taxon>Spirochaetia</taxon>
        <taxon>Spirochaetales</taxon>
        <taxon>Treponemataceae</taxon>
        <taxon>Treponema</taxon>
    </lineage>
</organism>
<comment type="subunit">
    <text evidence="5">Part of the 50S ribosomal subunit; part of the 5S rRNA/L5/L18/L25 subcomplex. Contacts the 5S rRNA. Binds to the 5S rRNA independently of L5 and L18.</text>
</comment>
<dbReference type="InterPro" id="IPR020930">
    <property type="entry name" value="Ribosomal_uL5_bac-type"/>
</dbReference>
<evidence type="ECO:0000256" key="4">
    <source>
        <dbReference type="ARBA" id="ARBA00023274"/>
    </source>
</evidence>
<evidence type="ECO:0000313" key="8">
    <source>
        <dbReference type="EMBL" id="EIC03071.1"/>
    </source>
</evidence>
<evidence type="ECO:0000256" key="5">
    <source>
        <dbReference type="HAMAP-Rule" id="MF_01334"/>
    </source>
</evidence>
<keyword evidence="1 5" id="KW-0699">rRNA-binding</keyword>
<keyword evidence="2 5" id="KW-0694">RNA-binding</keyword>
<dbReference type="Pfam" id="PF01386">
    <property type="entry name" value="Ribosomal_L25p"/>
    <property type="match status" value="1"/>
</dbReference>
<evidence type="ECO:0000256" key="2">
    <source>
        <dbReference type="ARBA" id="ARBA00022884"/>
    </source>
</evidence>
<keyword evidence="9" id="KW-1185">Reference proteome</keyword>
<dbReference type="Pfam" id="PF14693">
    <property type="entry name" value="Ribosomal_TL5_C"/>
    <property type="match status" value="1"/>
</dbReference>
<dbReference type="GO" id="GO:0006412">
    <property type="term" value="P:translation"/>
    <property type="evidence" value="ECO:0007669"/>
    <property type="project" value="UniProtKB-UniRule"/>
</dbReference>
<evidence type="ECO:0000259" key="7">
    <source>
        <dbReference type="Pfam" id="PF14693"/>
    </source>
</evidence>
<dbReference type="InterPro" id="IPR011035">
    <property type="entry name" value="Ribosomal_bL25/Gln-tRNA_synth"/>
</dbReference>
<dbReference type="InterPro" id="IPR020057">
    <property type="entry name" value="Ribosomal_bL25_b-dom"/>
</dbReference>
<dbReference type="GO" id="GO:0022625">
    <property type="term" value="C:cytosolic large ribosomal subunit"/>
    <property type="evidence" value="ECO:0007669"/>
    <property type="project" value="TreeGrafter"/>
</dbReference>
<dbReference type="NCBIfam" id="TIGR00731">
    <property type="entry name" value="bL25_bact_ctc"/>
    <property type="match status" value="1"/>
</dbReference>
<dbReference type="GO" id="GO:0003735">
    <property type="term" value="F:structural constituent of ribosome"/>
    <property type="evidence" value="ECO:0007669"/>
    <property type="project" value="InterPro"/>
</dbReference>
<dbReference type="SUPFAM" id="SSF50715">
    <property type="entry name" value="Ribosomal protein L25-like"/>
    <property type="match status" value="1"/>
</dbReference>